<accession>A0A8I2YLA7</accession>
<dbReference type="Pfam" id="PF00789">
    <property type="entry name" value="UBX"/>
    <property type="match status" value="1"/>
</dbReference>
<organism evidence="3 4">
    <name type="scientific">Boletus reticuloceps</name>
    <dbReference type="NCBI Taxonomy" id="495285"/>
    <lineage>
        <taxon>Eukaryota</taxon>
        <taxon>Fungi</taxon>
        <taxon>Dikarya</taxon>
        <taxon>Basidiomycota</taxon>
        <taxon>Agaricomycotina</taxon>
        <taxon>Agaricomycetes</taxon>
        <taxon>Agaricomycetidae</taxon>
        <taxon>Boletales</taxon>
        <taxon>Boletineae</taxon>
        <taxon>Boletaceae</taxon>
        <taxon>Boletoideae</taxon>
        <taxon>Boletus</taxon>
    </lineage>
</organism>
<feature type="region of interest" description="Disordered" evidence="1">
    <location>
        <begin position="1"/>
        <end position="41"/>
    </location>
</feature>
<dbReference type="GO" id="GO:0006886">
    <property type="term" value="P:intracellular protein transport"/>
    <property type="evidence" value="ECO:0007669"/>
    <property type="project" value="TreeGrafter"/>
</dbReference>
<dbReference type="AlphaFoldDB" id="A0A8I2YLA7"/>
<dbReference type="Proteomes" id="UP000683000">
    <property type="component" value="Unassembled WGS sequence"/>
</dbReference>
<dbReference type="GO" id="GO:0005737">
    <property type="term" value="C:cytoplasm"/>
    <property type="evidence" value="ECO:0007669"/>
    <property type="project" value="TreeGrafter"/>
</dbReference>
<evidence type="ECO:0000313" key="3">
    <source>
        <dbReference type="EMBL" id="KAG6373303.1"/>
    </source>
</evidence>
<comment type="caution">
    <text evidence="3">The sequence shown here is derived from an EMBL/GenBank/DDBJ whole genome shotgun (WGS) entry which is preliminary data.</text>
</comment>
<keyword evidence="4" id="KW-1185">Reference proteome</keyword>
<dbReference type="Gene3D" id="3.10.20.90">
    <property type="entry name" value="Phosphatidylinositol 3-kinase Catalytic Subunit, Chain A, domain 1"/>
    <property type="match status" value="1"/>
</dbReference>
<gene>
    <name evidence="3" type="ORF">JVT61DRAFT_6441</name>
</gene>
<feature type="region of interest" description="Disordered" evidence="1">
    <location>
        <begin position="205"/>
        <end position="228"/>
    </location>
</feature>
<evidence type="ECO:0000259" key="2">
    <source>
        <dbReference type="PROSITE" id="PS50033"/>
    </source>
</evidence>
<dbReference type="InterPro" id="IPR001012">
    <property type="entry name" value="UBX_dom"/>
</dbReference>
<protein>
    <recommendedName>
        <fullName evidence="2">UBX domain-containing protein</fullName>
    </recommendedName>
</protein>
<dbReference type="OrthoDB" id="440781at2759"/>
<evidence type="ECO:0000313" key="4">
    <source>
        <dbReference type="Proteomes" id="UP000683000"/>
    </source>
</evidence>
<dbReference type="GO" id="GO:0012506">
    <property type="term" value="C:vesicle membrane"/>
    <property type="evidence" value="ECO:0007669"/>
    <property type="project" value="TreeGrafter"/>
</dbReference>
<dbReference type="SUPFAM" id="SSF54236">
    <property type="entry name" value="Ubiquitin-like"/>
    <property type="match status" value="1"/>
</dbReference>
<dbReference type="EMBL" id="JAGFBS010000022">
    <property type="protein sequence ID" value="KAG6373303.1"/>
    <property type="molecule type" value="Genomic_DNA"/>
</dbReference>
<dbReference type="PANTHER" id="PTHR46467">
    <property type="entry name" value="TETHER CONTAINING UBX DOMAIN FOR GLUT4"/>
    <property type="match status" value="1"/>
</dbReference>
<dbReference type="GO" id="GO:0005634">
    <property type="term" value="C:nucleus"/>
    <property type="evidence" value="ECO:0007669"/>
    <property type="project" value="TreeGrafter"/>
</dbReference>
<sequence length="246" mass="27018">MSDTPPALSPGNGAPLVADPSDFKVYKAPTSPSGSQLKELPESYFTPTTADLKASQATLTARTRVLVNAPLQLRATREAVEKAKRDRWPNTTIRVRFSDRTQLEKAFPSSEKIRSVYAFVRASLRDDVKPIKFILYQSPPKRDLKVSDPKVRDLTLAELQLAPSSVLLLRFEDESLNKSDVPAPLLSTIAAQAIELPRPPVFEVPEAVPKSEASSSRGPQSTGSEKKIPKWFKAGLSKQILVVVSQ</sequence>
<name>A0A8I2YLA7_9AGAM</name>
<reference evidence="3" key="1">
    <citation type="submission" date="2021-03" db="EMBL/GenBank/DDBJ databases">
        <title>Evolutionary innovations through gain and loss of genes in the ectomycorrhizal Boletales.</title>
        <authorList>
            <person name="Wu G."/>
            <person name="Miyauchi S."/>
            <person name="Morin E."/>
            <person name="Yang Z.-L."/>
            <person name="Xu J."/>
            <person name="Martin F.M."/>
        </authorList>
    </citation>
    <scope>NUCLEOTIDE SEQUENCE</scope>
    <source>
        <strain evidence="3">BR01</strain>
    </source>
</reference>
<evidence type="ECO:0000256" key="1">
    <source>
        <dbReference type="SAM" id="MobiDB-lite"/>
    </source>
</evidence>
<dbReference type="InterPro" id="IPR029071">
    <property type="entry name" value="Ubiquitin-like_domsf"/>
</dbReference>
<dbReference type="SMART" id="SM00166">
    <property type="entry name" value="UBX"/>
    <property type="match status" value="1"/>
</dbReference>
<feature type="domain" description="UBX" evidence="2">
    <location>
        <begin position="86"/>
        <end position="169"/>
    </location>
</feature>
<dbReference type="PROSITE" id="PS50033">
    <property type="entry name" value="UBX"/>
    <property type="match status" value="1"/>
</dbReference>
<dbReference type="PANTHER" id="PTHR46467:SF1">
    <property type="entry name" value="TETHER CONTAINING UBX DOMAIN FOR GLUT4"/>
    <property type="match status" value="1"/>
</dbReference>
<proteinExistence type="predicted"/>
<feature type="compositionally biased region" description="Polar residues" evidence="1">
    <location>
        <begin position="212"/>
        <end position="223"/>
    </location>
</feature>